<reference evidence="1 2" key="1">
    <citation type="submission" date="2019-09" db="EMBL/GenBank/DDBJ databases">
        <title>Taxonomic organization of the family Brucellaceae based on a phylogenomic approach.</title>
        <authorList>
            <person name="Leclercq S."/>
            <person name="Cloeckaert A."/>
            <person name="Zygmunt M.S."/>
        </authorList>
    </citation>
    <scope>NUCLEOTIDE SEQUENCE [LARGE SCALE GENOMIC DNA]</scope>
    <source>
        <strain evidence="1 2">CCUG 34461</strain>
    </source>
</reference>
<dbReference type="RefSeq" id="WP_151576555.1">
    <property type="nucleotide sequence ID" value="NZ_WBWX01000003.1"/>
</dbReference>
<comment type="caution">
    <text evidence="1">The sequence shown here is derived from an EMBL/GenBank/DDBJ whole genome shotgun (WGS) entry which is preliminary data.</text>
</comment>
<dbReference type="AlphaFoldDB" id="A0A6I0DPE8"/>
<dbReference type="Proteomes" id="UP000441102">
    <property type="component" value="Unassembled WGS sequence"/>
</dbReference>
<accession>A0A6I0DPE8</accession>
<sequence>MKADEIIYRLVVSPGDIDPNTGKVLLEAIRDVKHDGLSVIRSVATDQEIEDLVRERLTIKPGGAVRVVEAILEIKVSDLQGLVRENWGRLFCIYDETVPRKYSDLPPVPTHATLLQRVPPAKTAGRNGQMKDDQKKLYDNLVGNRIDIGSFRNGLIKQLNQRSLDGEFELSS</sequence>
<evidence type="ECO:0000313" key="1">
    <source>
        <dbReference type="EMBL" id="KAB2799007.1"/>
    </source>
</evidence>
<organism evidence="1 2">
    <name type="scientific">Brucella anthropi</name>
    <name type="common">Ochrobactrum anthropi</name>
    <dbReference type="NCBI Taxonomy" id="529"/>
    <lineage>
        <taxon>Bacteria</taxon>
        <taxon>Pseudomonadati</taxon>
        <taxon>Pseudomonadota</taxon>
        <taxon>Alphaproteobacteria</taxon>
        <taxon>Hyphomicrobiales</taxon>
        <taxon>Brucellaceae</taxon>
        <taxon>Brucella/Ochrobactrum group</taxon>
        <taxon>Brucella</taxon>
    </lineage>
</organism>
<proteinExistence type="predicted"/>
<gene>
    <name evidence="1" type="ORF">F9L06_10425</name>
</gene>
<protein>
    <submittedName>
        <fullName evidence="1">Uncharacterized protein</fullName>
    </submittedName>
</protein>
<dbReference type="EMBL" id="WBWX01000003">
    <property type="protein sequence ID" value="KAB2799007.1"/>
    <property type="molecule type" value="Genomic_DNA"/>
</dbReference>
<evidence type="ECO:0000313" key="2">
    <source>
        <dbReference type="Proteomes" id="UP000441102"/>
    </source>
</evidence>
<name>A0A6I0DPE8_BRUAN</name>